<organism evidence="2 3">
    <name type="scientific">Cobetia amphilecti</name>
    <dbReference type="NCBI Taxonomy" id="1055104"/>
    <lineage>
        <taxon>Bacteria</taxon>
        <taxon>Pseudomonadati</taxon>
        <taxon>Pseudomonadota</taxon>
        <taxon>Gammaproteobacteria</taxon>
        <taxon>Oceanospirillales</taxon>
        <taxon>Halomonadaceae</taxon>
        <taxon>Cobetia</taxon>
    </lineage>
</organism>
<dbReference type="Pfam" id="PF08907">
    <property type="entry name" value="DUF1853"/>
    <property type="match status" value="1"/>
</dbReference>
<accession>A0AAP4WUL6</accession>
<dbReference type="InterPro" id="IPR015003">
    <property type="entry name" value="DUF1853"/>
</dbReference>
<feature type="region of interest" description="Disordered" evidence="1">
    <location>
        <begin position="350"/>
        <end position="404"/>
    </location>
</feature>
<evidence type="ECO:0000313" key="2">
    <source>
        <dbReference type="EMBL" id="MDO6671150.1"/>
    </source>
</evidence>
<feature type="region of interest" description="Disordered" evidence="1">
    <location>
        <begin position="1"/>
        <end position="22"/>
    </location>
</feature>
<gene>
    <name evidence="2" type="ORF">Q4535_03365</name>
</gene>
<dbReference type="AlphaFoldDB" id="A0AAP4WUL6"/>
<proteinExistence type="predicted"/>
<sequence>MPIEPEAPPHASPGAAESAPPFAQWPDSPCATGCDLRRDCARYSHPRVRDIAWLLSAPDLLQLARYPRPSLAALGLKDDRVRHHWLMTLEQAPYALEAAVNERRHYRLGHYHELLWQFVLAHAPGSRLLVNNLRISQGKITLGELDMLYLAAQDTAPTHLEVAIKFYLGLPEGPEAADSLARWIGPGGADSLAIKYQRSLEHQLPLAYTERGQQTIRQALARQALARQADVNATNSPLAESPSSPLLAGQQLALPGCLFRPWQPDIAPADTLPPPRHCHPESARQAGWWMRVSQFAAFCQTLEASPMHGGPLLGCVREKPAWLAAPPVASLQPWHELDRWLRDHFVPPAAADDLRPDEPVQQDAAAQQHSRQRTHQHPRQLWLERSVAAPDGEPTTASPPRQQWRIFVVPDDWPSFIPLPPPPPAAQ</sequence>
<dbReference type="EMBL" id="JAUORK010000003">
    <property type="protein sequence ID" value="MDO6671150.1"/>
    <property type="molecule type" value="Genomic_DNA"/>
</dbReference>
<reference evidence="2" key="1">
    <citation type="submission" date="2023-07" db="EMBL/GenBank/DDBJ databases">
        <title>Genome content predicts the carbon catabolic preferences of heterotrophic bacteria.</title>
        <authorList>
            <person name="Gralka M."/>
        </authorList>
    </citation>
    <scope>NUCLEOTIDE SEQUENCE</scope>
    <source>
        <strain evidence="2">C2R13</strain>
    </source>
</reference>
<protein>
    <submittedName>
        <fullName evidence="2">DUF1853 family protein</fullName>
    </submittedName>
</protein>
<comment type="caution">
    <text evidence="2">The sequence shown here is derived from an EMBL/GenBank/DDBJ whole genome shotgun (WGS) entry which is preliminary data.</text>
</comment>
<dbReference type="Proteomes" id="UP001170481">
    <property type="component" value="Unassembled WGS sequence"/>
</dbReference>
<dbReference type="RefSeq" id="WP_303592914.1">
    <property type="nucleotide sequence ID" value="NZ_JAUORK010000003.1"/>
</dbReference>
<name>A0AAP4WUL6_9GAMM</name>
<feature type="compositionally biased region" description="Pro residues" evidence="1">
    <location>
        <begin position="1"/>
        <end position="11"/>
    </location>
</feature>
<evidence type="ECO:0000313" key="3">
    <source>
        <dbReference type="Proteomes" id="UP001170481"/>
    </source>
</evidence>
<evidence type="ECO:0000256" key="1">
    <source>
        <dbReference type="SAM" id="MobiDB-lite"/>
    </source>
</evidence>